<organism evidence="1 2">
    <name type="scientific">Morchella conica CCBAS932</name>
    <dbReference type="NCBI Taxonomy" id="1392247"/>
    <lineage>
        <taxon>Eukaryota</taxon>
        <taxon>Fungi</taxon>
        <taxon>Dikarya</taxon>
        <taxon>Ascomycota</taxon>
        <taxon>Pezizomycotina</taxon>
        <taxon>Pezizomycetes</taxon>
        <taxon>Pezizales</taxon>
        <taxon>Morchellaceae</taxon>
        <taxon>Morchella</taxon>
    </lineage>
</organism>
<dbReference type="AlphaFoldDB" id="A0A3N4L348"/>
<dbReference type="EMBL" id="ML119106">
    <property type="protein sequence ID" value="RPB17314.1"/>
    <property type="molecule type" value="Genomic_DNA"/>
</dbReference>
<accession>A0A3N4L348</accession>
<reference evidence="1 2" key="1">
    <citation type="journal article" date="2018" name="Nat. Ecol. Evol.">
        <title>Pezizomycetes genomes reveal the molecular basis of ectomycorrhizal truffle lifestyle.</title>
        <authorList>
            <person name="Murat C."/>
            <person name="Payen T."/>
            <person name="Noel B."/>
            <person name="Kuo A."/>
            <person name="Morin E."/>
            <person name="Chen J."/>
            <person name="Kohler A."/>
            <person name="Krizsan K."/>
            <person name="Balestrini R."/>
            <person name="Da Silva C."/>
            <person name="Montanini B."/>
            <person name="Hainaut M."/>
            <person name="Levati E."/>
            <person name="Barry K.W."/>
            <person name="Belfiori B."/>
            <person name="Cichocki N."/>
            <person name="Clum A."/>
            <person name="Dockter R.B."/>
            <person name="Fauchery L."/>
            <person name="Guy J."/>
            <person name="Iotti M."/>
            <person name="Le Tacon F."/>
            <person name="Lindquist E.A."/>
            <person name="Lipzen A."/>
            <person name="Malagnac F."/>
            <person name="Mello A."/>
            <person name="Molinier V."/>
            <person name="Miyauchi S."/>
            <person name="Poulain J."/>
            <person name="Riccioni C."/>
            <person name="Rubini A."/>
            <person name="Sitrit Y."/>
            <person name="Splivallo R."/>
            <person name="Traeger S."/>
            <person name="Wang M."/>
            <person name="Zifcakova L."/>
            <person name="Wipf D."/>
            <person name="Zambonelli A."/>
            <person name="Paolocci F."/>
            <person name="Nowrousian M."/>
            <person name="Ottonello S."/>
            <person name="Baldrian P."/>
            <person name="Spatafora J.W."/>
            <person name="Henrissat B."/>
            <person name="Nagy L.G."/>
            <person name="Aury J.M."/>
            <person name="Wincker P."/>
            <person name="Grigoriev I.V."/>
            <person name="Bonfante P."/>
            <person name="Martin F.M."/>
        </authorList>
    </citation>
    <scope>NUCLEOTIDE SEQUENCE [LARGE SCALE GENOMIC DNA]</scope>
    <source>
        <strain evidence="1 2">CCBAS932</strain>
    </source>
</reference>
<protein>
    <submittedName>
        <fullName evidence="1">Uncharacterized protein</fullName>
    </submittedName>
</protein>
<dbReference type="InParanoid" id="A0A3N4L348"/>
<sequence>MSTFTIDQESSTSNMIHMQSSGMAKTAPPAPWYCPNCGFGPLNPCIDVGCPDCGFTPGRDGKTEQLQCSDQTTPTSFAPTTFTPTPVEVLNVSQTDPKCWMSSELGASQQYSESFLHDSHDGSETLRNFPYFN</sequence>
<evidence type="ECO:0000313" key="2">
    <source>
        <dbReference type="Proteomes" id="UP000277580"/>
    </source>
</evidence>
<gene>
    <name evidence="1" type="ORF">P167DRAFT_541375</name>
</gene>
<proteinExistence type="predicted"/>
<evidence type="ECO:0000313" key="1">
    <source>
        <dbReference type="EMBL" id="RPB17314.1"/>
    </source>
</evidence>
<name>A0A3N4L348_9PEZI</name>
<dbReference type="OrthoDB" id="10298210at2759"/>
<keyword evidence="2" id="KW-1185">Reference proteome</keyword>
<dbReference type="Proteomes" id="UP000277580">
    <property type="component" value="Unassembled WGS sequence"/>
</dbReference>